<accession>A0A0F9K3Q1</accession>
<dbReference type="Gene3D" id="1.10.287.150">
    <property type="match status" value="1"/>
</dbReference>
<dbReference type="InterPro" id="IPR002692">
    <property type="entry name" value="S45"/>
</dbReference>
<reference evidence="4" key="1">
    <citation type="journal article" date="2015" name="Nature">
        <title>Complex archaea that bridge the gap between prokaryotes and eukaryotes.</title>
        <authorList>
            <person name="Spang A."/>
            <person name="Saw J.H."/>
            <person name="Jorgensen S.L."/>
            <person name="Zaremba-Niedzwiedzka K."/>
            <person name="Martijn J."/>
            <person name="Lind A.E."/>
            <person name="van Eijk R."/>
            <person name="Schleper C."/>
            <person name="Guy L."/>
            <person name="Ettema T.J."/>
        </authorList>
    </citation>
    <scope>NUCLEOTIDE SEQUENCE</scope>
</reference>
<dbReference type="Gene3D" id="3.60.20.10">
    <property type="entry name" value="Glutamine Phosphoribosylpyrophosphate, subunit 1, domain 1"/>
    <property type="match status" value="1"/>
</dbReference>
<evidence type="ECO:0000256" key="2">
    <source>
        <dbReference type="ARBA" id="ARBA00022801"/>
    </source>
</evidence>
<keyword evidence="2" id="KW-0378">Hydrolase</keyword>
<dbReference type="GO" id="GO:0017000">
    <property type="term" value="P:antibiotic biosynthetic process"/>
    <property type="evidence" value="ECO:0007669"/>
    <property type="project" value="InterPro"/>
</dbReference>
<dbReference type="InterPro" id="IPR023343">
    <property type="entry name" value="Penicillin_amidase_dom1"/>
</dbReference>
<evidence type="ECO:0000313" key="4">
    <source>
        <dbReference type="EMBL" id="KKM76593.1"/>
    </source>
</evidence>
<dbReference type="GO" id="GO:0016811">
    <property type="term" value="F:hydrolase activity, acting on carbon-nitrogen (but not peptide) bonds, in linear amides"/>
    <property type="evidence" value="ECO:0007669"/>
    <property type="project" value="InterPro"/>
</dbReference>
<evidence type="ECO:0000256" key="1">
    <source>
        <dbReference type="ARBA" id="ARBA00006586"/>
    </source>
</evidence>
<dbReference type="AlphaFoldDB" id="A0A0F9K3Q1"/>
<dbReference type="PANTHER" id="PTHR34218:SF4">
    <property type="entry name" value="ACYL-HOMOSERINE LACTONE ACYLASE QUIP"/>
    <property type="match status" value="1"/>
</dbReference>
<dbReference type="SUPFAM" id="SSF56235">
    <property type="entry name" value="N-terminal nucleophile aminohydrolases (Ntn hydrolases)"/>
    <property type="match status" value="1"/>
</dbReference>
<protein>
    <recommendedName>
        <fullName evidence="5">Penicillin amidase</fullName>
    </recommendedName>
</protein>
<sequence>MRKKLLILTLLTTMLILPLIPVKANGGTEILIIRDDYGVPHVFADTKEGLAFGTGYAIAQDRLWQADLYRRQSFGSLAEFGLASQESDYYTRTLGYSKEELKEIFDNWVPTKPEAKLKEMFLAYVDGINSYINEAQTRLFVYGDPSLIPAEYFAYNLLPIEPFTIEDSVAIVVMMAWRFGGTGGGELGFASALKDLLSMYDEDTAWKIFNDNYPQVDPGAPTTIPGQGSQYPKGVVQSSIPTLPDNIDDIYQEVIGNFESQTNMFEAMGLPTKLGSDAWMVRPKKSESGNAMQVGGPQMGQSIPQIVVEIGLHGAGINAVGMMMPHAPSVLIGASDFGAWTSTTGSSDLIDTYIEVLNPDNPYQYWYNGEWVDMEKRTETIYGYKKNPALTQYRDIYRTIHGPIRAWDLDNNLCYTMKSAYYKNELVAEEGWSLFQQARNIYEFQEACKVVTAGHNFYWIDRRGNIGFWHSGAFPIRATTGKDGRVIDDRFPLWGTGEEEWLGVTGFDEMPKSINPAQGYLANWNNKPTPDWPYREADWGEVHRVKRIQDVLGSKAKFSIEDMNEINKDAGYNHISAMYFLEFLTNAAKNDASISVDVVAALETWDHHYNDVVAPTYPSSVATYDDPGLTIYDAWFSKIDNEVFDDDLPPGVGGSDSTLLHVFDGEDSKLPLNYDYLNGEDRDTVIIRILKEALADLEASLGPDISTWLTPVMTTGFSQQGALPSPRMHAMNRGTYNHIVEMPRWKWKDITSQTPPIAMNVIPPGQSGFMNYLGQFDHAYDQLPLYETWTYKPMLFRYQAIEDVAESFTTLYY</sequence>
<dbReference type="Gene3D" id="1.10.439.10">
    <property type="entry name" value="Penicillin Amidohydrolase, domain 1"/>
    <property type="match status" value="1"/>
</dbReference>
<dbReference type="InterPro" id="IPR043147">
    <property type="entry name" value="Penicillin_amidase_A-knob"/>
</dbReference>
<evidence type="ECO:0000256" key="3">
    <source>
        <dbReference type="ARBA" id="ARBA00023145"/>
    </source>
</evidence>
<proteinExistence type="inferred from homology"/>
<dbReference type="InterPro" id="IPR043146">
    <property type="entry name" value="Penicillin_amidase_N_B-knob"/>
</dbReference>
<name>A0A0F9K3Q1_9ZZZZ</name>
<organism evidence="4">
    <name type="scientific">marine sediment metagenome</name>
    <dbReference type="NCBI Taxonomy" id="412755"/>
    <lineage>
        <taxon>unclassified sequences</taxon>
        <taxon>metagenomes</taxon>
        <taxon>ecological metagenomes</taxon>
    </lineage>
</organism>
<keyword evidence="3" id="KW-0865">Zymogen</keyword>
<dbReference type="PIRSF" id="PIRSF001227">
    <property type="entry name" value="Pen_acylase"/>
    <property type="match status" value="1"/>
</dbReference>
<dbReference type="Gene3D" id="1.10.1400.10">
    <property type="match status" value="1"/>
</dbReference>
<dbReference type="InterPro" id="IPR029055">
    <property type="entry name" value="Ntn_hydrolases_N"/>
</dbReference>
<comment type="caution">
    <text evidence="4">The sequence shown here is derived from an EMBL/GenBank/DDBJ whole genome shotgun (WGS) entry which is preliminary data.</text>
</comment>
<dbReference type="PANTHER" id="PTHR34218">
    <property type="entry name" value="PEPTIDASE S45 PENICILLIN AMIDASE"/>
    <property type="match status" value="1"/>
</dbReference>
<evidence type="ECO:0008006" key="5">
    <source>
        <dbReference type="Google" id="ProtNLM"/>
    </source>
</evidence>
<comment type="similarity">
    <text evidence="1">Belongs to the peptidase S45 family.</text>
</comment>
<gene>
    <name evidence="4" type="ORF">LCGC14_1378600</name>
</gene>
<dbReference type="EMBL" id="LAZR01008783">
    <property type="protein sequence ID" value="KKM76593.1"/>
    <property type="molecule type" value="Genomic_DNA"/>
</dbReference>
<dbReference type="Gene3D" id="2.30.120.10">
    <property type="match status" value="1"/>
</dbReference>
<dbReference type="Pfam" id="PF01804">
    <property type="entry name" value="Penicil_amidase"/>
    <property type="match status" value="1"/>
</dbReference>
<dbReference type="InterPro" id="IPR014395">
    <property type="entry name" value="Pen/GL7ACA/AHL_acylase"/>
</dbReference>